<comment type="caution">
    <text evidence="9">The sequence shown here is derived from an EMBL/GenBank/DDBJ whole genome shotgun (WGS) entry which is preliminary data.</text>
</comment>
<evidence type="ECO:0000256" key="5">
    <source>
        <dbReference type="ARBA" id="ARBA00022917"/>
    </source>
</evidence>
<feature type="chain" id="PRO_5038077503" description="Peptide deformylase" evidence="8">
    <location>
        <begin position="19"/>
        <end position="179"/>
    </location>
</feature>
<dbReference type="GO" id="GO:0006412">
    <property type="term" value="P:translation"/>
    <property type="evidence" value="ECO:0007669"/>
    <property type="project" value="UniProtKB-KW"/>
</dbReference>
<comment type="similarity">
    <text evidence="1 7">Belongs to the polypeptide deformylase family.</text>
</comment>
<organism evidence="9 10">
    <name type="scientific">Sorghum bicolor</name>
    <name type="common">Sorghum</name>
    <name type="synonym">Sorghum vulgare</name>
    <dbReference type="NCBI Taxonomy" id="4558"/>
    <lineage>
        <taxon>Eukaryota</taxon>
        <taxon>Viridiplantae</taxon>
        <taxon>Streptophyta</taxon>
        <taxon>Embryophyta</taxon>
        <taxon>Tracheophyta</taxon>
        <taxon>Spermatophyta</taxon>
        <taxon>Magnoliopsida</taxon>
        <taxon>Liliopsida</taxon>
        <taxon>Poales</taxon>
        <taxon>Poaceae</taxon>
        <taxon>PACMAD clade</taxon>
        <taxon>Panicoideae</taxon>
        <taxon>Andropogonodae</taxon>
        <taxon>Andropogoneae</taxon>
        <taxon>Sorghinae</taxon>
        <taxon>Sorghum</taxon>
    </lineage>
</organism>
<evidence type="ECO:0000256" key="2">
    <source>
        <dbReference type="ARBA" id="ARBA00012175"/>
    </source>
</evidence>
<proteinExistence type="inferred from homology"/>
<dbReference type="SUPFAM" id="SSF56420">
    <property type="entry name" value="Peptide deformylase"/>
    <property type="match status" value="1"/>
</dbReference>
<reference evidence="9" key="1">
    <citation type="journal article" date="2019" name="BMC Genomics">
        <title>A new reference genome for Sorghum bicolor reveals high levels of sequence similarity between sweet and grain genotypes: implications for the genetics of sugar metabolism.</title>
        <authorList>
            <person name="Cooper E.A."/>
            <person name="Brenton Z.W."/>
            <person name="Flinn B.S."/>
            <person name="Jenkins J."/>
            <person name="Shu S."/>
            <person name="Flowers D."/>
            <person name="Luo F."/>
            <person name="Wang Y."/>
            <person name="Xia P."/>
            <person name="Barry K."/>
            <person name="Daum C."/>
            <person name="Lipzen A."/>
            <person name="Yoshinaga Y."/>
            <person name="Schmutz J."/>
            <person name="Saski C."/>
            <person name="Vermerris W."/>
            <person name="Kresovich S."/>
        </authorList>
    </citation>
    <scope>NUCLEOTIDE SEQUENCE</scope>
</reference>
<dbReference type="PANTHER" id="PTHR10458">
    <property type="entry name" value="PEPTIDE DEFORMYLASE"/>
    <property type="match status" value="1"/>
</dbReference>
<keyword evidence="4 7" id="KW-0378">Hydrolase</keyword>
<keyword evidence="7" id="KW-0809">Transit peptide</keyword>
<dbReference type="GO" id="GO:0005739">
    <property type="term" value="C:mitochondrion"/>
    <property type="evidence" value="ECO:0007669"/>
    <property type="project" value="UniProtKB-ARBA"/>
</dbReference>
<keyword evidence="3 7" id="KW-0479">Metal-binding</keyword>
<evidence type="ECO:0000313" key="9">
    <source>
        <dbReference type="EMBL" id="KAG0546073.1"/>
    </source>
</evidence>
<dbReference type="Gene3D" id="3.90.45.10">
    <property type="entry name" value="Peptide deformylase"/>
    <property type="match status" value="1"/>
</dbReference>
<gene>
    <name evidence="9" type="ORF">BDA96_02G416500</name>
</gene>
<accession>A0A921UW74</accession>
<dbReference type="FunFam" id="3.90.45.10:FF:000003">
    <property type="entry name" value="Peptide deformylase"/>
    <property type="match status" value="1"/>
</dbReference>
<protein>
    <recommendedName>
        <fullName evidence="2 7">Peptide deformylase</fullName>
        <ecNumber evidence="2 7">3.5.1.88</ecNumber>
    </recommendedName>
</protein>
<keyword evidence="7" id="KW-0150">Chloroplast</keyword>
<comment type="subcellular location">
    <subcellularLocation>
        <location evidence="7">Plastid</location>
        <location evidence="7">Chloroplast</location>
    </subcellularLocation>
</comment>
<dbReference type="GO" id="GO:0009507">
    <property type="term" value="C:chloroplast"/>
    <property type="evidence" value="ECO:0007669"/>
    <property type="project" value="UniProtKB-SubCell"/>
</dbReference>
<reference evidence="9" key="2">
    <citation type="submission" date="2020-10" db="EMBL/GenBank/DDBJ databases">
        <authorList>
            <person name="Cooper E.A."/>
            <person name="Brenton Z.W."/>
            <person name="Flinn B.S."/>
            <person name="Jenkins J."/>
            <person name="Shu S."/>
            <person name="Flowers D."/>
            <person name="Luo F."/>
            <person name="Wang Y."/>
            <person name="Xia P."/>
            <person name="Barry K."/>
            <person name="Daum C."/>
            <person name="Lipzen A."/>
            <person name="Yoshinaga Y."/>
            <person name="Schmutz J."/>
            <person name="Saski C."/>
            <person name="Vermerris W."/>
            <person name="Kresovich S."/>
        </authorList>
    </citation>
    <scope>NUCLEOTIDE SEQUENCE</scope>
</reference>
<dbReference type="EC" id="3.5.1.88" evidence="2 7"/>
<dbReference type="EMBL" id="CM027681">
    <property type="protein sequence ID" value="KAG0546073.1"/>
    <property type="molecule type" value="Genomic_DNA"/>
</dbReference>
<dbReference type="PANTHER" id="PTHR10458:SF2">
    <property type="entry name" value="PEPTIDE DEFORMYLASE, MITOCHONDRIAL"/>
    <property type="match status" value="1"/>
</dbReference>
<feature type="signal peptide" evidence="8">
    <location>
        <begin position="1"/>
        <end position="18"/>
    </location>
</feature>
<evidence type="ECO:0000256" key="4">
    <source>
        <dbReference type="ARBA" id="ARBA00022801"/>
    </source>
</evidence>
<dbReference type="InterPro" id="IPR023635">
    <property type="entry name" value="Peptide_deformylase"/>
</dbReference>
<dbReference type="Pfam" id="PF01327">
    <property type="entry name" value="Pep_deformylase"/>
    <property type="match status" value="1"/>
</dbReference>
<evidence type="ECO:0000256" key="7">
    <source>
        <dbReference type="RuleBase" id="RU362111"/>
    </source>
</evidence>
<keyword evidence="7" id="KW-0934">Plastid</keyword>
<dbReference type="GO" id="GO:0042586">
    <property type="term" value="F:peptide deformylase activity"/>
    <property type="evidence" value="ECO:0007669"/>
    <property type="project" value="UniProtKB-EC"/>
</dbReference>
<dbReference type="InterPro" id="IPR036821">
    <property type="entry name" value="Peptide_deformylase_sf"/>
</dbReference>
<evidence type="ECO:0000256" key="6">
    <source>
        <dbReference type="ARBA" id="ARBA00037114"/>
    </source>
</evidence>
<dbReference type="GO" id="GO:0046872">
    <property type="term" value="F:metal ion binding"/>
    <property type="evidence" value="ECO:0007669"/>
    <property type="project" value="UniProtKB-KW"/>
</dbReference>
<dbReference type="Proteomes" id="UP000807115">
    <property type="component" value="Chromosome 2"/>
</dbReference>
<dbReference type="PRINTS" id="PR01576">
    <property type="entry name" value="PDEFORMYLASE"/>
</dbReference>
<evidence type="ECO:0000256" key="3">
    <source>
        <dbReference type="ARBA" id="ARBA00022723"/>
    </source>
</evidence>
<comment type="function">
    <text evidence="6 7">Removes the formyl group from the N-terminal Met of newly synthesized proteins.</text>
</comment>
<evidence type="ECO:0000256" key="8">
    <source>
        <dbReference type="SAM" id="SignalP"/>
    </source>
</evidence>
<keyword evidence="5 7" id="KW-0648">Protein biosynthesis</keyword>
<evidence type="ECO:0000313" key="10">
    <source>
        <dbReference type="Proteomes" id="UP000807115"/>
    </source>
</evidence>
<keyword evidence="8" id="KW-0732">Signal</keyword>
<dbReference type="AlphaFoldDB" id="A0A921UW74"/>
<comment type="catalytic activity">
    <reaction evidence="7">
        <text>N-terminal N-formyl-L-methionyl-[peptide] + H2O = N-terminal L-methionyl-[peptide] + formate</text>
        <dbReference type="Rhea" id="RHEA:24420"/>
        <dbReference type="Rhea" id="RHEA-COMP:10639"/>
        <dbReference type="Rhea" id="RHEA-COMP:10640"/>
        <dbReference type="ChEBI" id="CHEBI:15377"/>
        <dbReference type="ChEBI" id="CHEBI:15740"/>
        <dbReference type="ChEBI" id="CHEBI:49298"/>
        <dbReference type="ChEBI" id="CHEBI:64731"/>
        <dbReference type="EC" id="3.5.1.88"/>
    </reaction>
</comment>
<evidence type="ECO:0000256" key="1">
    <source>
        <dbReference type="ARBA" id="ARBA00010759"/>
    </source>
</evidence>
<sequence>MVALLRPLSAAAFLRVPAAPLTGSAVAASAVGGRRWRSVRANAGGGWLSGLLGGKGGGASTAMAVTPGTVKAGDPVLHEPAQEVAPGDVRSEKVQGIIDRMVDVMRKAPGVGLAAPQIGVPLRIIVLEDTQEYISYAPKKEIEAQDRRPFDLLIIINPKIKNTSKRTALFFEGCLRCQC</sequence>
<name>A0A921UW74_SORBI</name>